<evidence type="ECO:0000313" key="2">
    <source>
        <dbReference type="EMBL" id="AGG88791.1"/>
    </source>
</evidence>
<dbReference type="STRING" id="666685.R2APBS1_1659"/>
<sequence>MNEKEFIAWADAKRKPLEMAIAKSLSITVAKHSKRVTKFVGWWLTAIGAAAGVLAANASQAPVILGARGFKVDFSILVLAGIMGLWSQYRGTQAQKALAITTSIAKNLPPILDDYRKVEKELAEADGCPEGYDTSFDIMRAMKLGLSMQPWPAKMMAAYGQRKATRSPHPELLPYSEAARLTFWQQFSAQGMVLMTLLFAIVSGYLVVFGGC</sequence>
<gene>
    <name evidence="2" type="ORF">R2APBS1_1659</name>
</gene>
<accession>M4NM30</accession>
<keyword evidence="1" id="KW-1133">Transmembrane helix</keyword>
<dbReference type="KEGG" id="rhd:R2APBS1_1659"/>
<feature type="transmembrane region" description="Helical" evidence="1">
    <location>
        <begin position="192"/>
        <end position="211"/>
    </location>
</feature>
<reference evidence="2 3" key="1">
    <citation type="submission" date="2012-04" db="EMBL/GenBank/DDBJ databases">
        <title>Complete genome of Rhodanobacter sp. 2APBS1.</title>
        <authorList>
            <consortium name="US DOE Joint Genome Institute"/>
            <person name="Huntemann M."/>
            <person name="Wei C.-L."/>
            <person name="Han J."/>
            <person name="Detter J.C."/>
            <person name="Han C."/>
            <person name="Tapia R."/>
            <person name="Munk A.C.C."/>
            <person name="Chen A."/>
            <person name="Krypides N."/>
            <person name="Mavromatis K."/>
            <person name="Markowitz V."/>
            <person name="Szeto E."/>
            <person name="Ivanova N."/>
            <person name="Mikhailova N."/>
            <person name="Ovchinnikova G."/>
            <person name="Pagani I."/>
            <person name="Pati A."/>
            <person name="Goodwin L."/>
            <person name="Peters L."/>
            <person name="Pitluck S."/>
            <person name="Woyke T."/>
            <person name="Prakash O."/>
            <person name="Elkins J."/>
            <person name="Brown S."/>
            <person name="Palumbo A."/>
            <person name="Hemme C."/>
            <person name="Zhou J."/>
            <person name="Watson D."/>
            <person name="Jardine P."/>
            <person name="Kostka J."/>
            <person name="Green S."/>
        </authorList>
    </citation>
    <scope>NUCLEOTIDE SEQUENCE [LARGE SCALE GENOMIC DNA]</scope>
    <source>
        <strain evidence="2 3">2APBS1</strain>
    </source>
</reference>
<evidence type="ECO:0000313" key="3">
    <source>
        <dbReference type="Proteomes" id="UP000011859"/>
    </source>
</evidence>
<dbReference type="RefSeq" id="WP_015447547.1">
    <property type="nucleotide sequence ID" value="NC_020541.1"/>
</dbReference>
<dbReference type="AlphaFoldDB" id="M4NM30"/>
<keyword evidence="1" id="KW-0472">Membrane</keyword>
<keyword evidence="1" id="KW-0812">Transmembrane</keyword>
<dbReference type="HOGENOM" id="CLU_1298944_0_0_6"/>
<evidence type="ECO:0000256" key="1">
    <source>
        <dbReference type="SAM" id="Phobius"/>
    </source>
</evidence>
<keyword evidence="3" id="KW-1185">Reference proteome</keyword>
<proteinExistence type="predicted"/>
<evidence type="ECO:0008006" key="4">
    <source>
        <dbReference type="Google" id="ProtNLM"/>
    </source>
</evidence>
<organism evidence="2 3">
    <name type="scientific">Rhodanobacter denitrificans</name>
    <dbReference type="NCBI Taxonomy" id="666685"/>
    <lineage>
        <taxon>Bacteria</taxon>
        <taxon>Pseudomonadati</taxon>
        <taxon>Pseudomonadota</taxon>
        <taxon>Gammaproteobacteria</taxon>
        <taxon>Lysobacterales</taxon>
        <taxon>Rhodanobacteraceae</taxon>
        <taxon>Rhodanobacter</taxon>
    </lineage>
</organism>
<name>M4NM30_9GAMM</name>
<dbReference type="EMBL" id="CP003470">
    <property type="protein sequence ID" value="AGG88791.1"/>
    <property type="molecule type" value="Genomic_DNA"/>
</dbReference>
<protein>
    <recommendedName>
        <fullName evidence="4">SMODS and SLOG-associating 2TM effector domain-containing protein</fullName>
    </recommendedName>
</protein>
<dbReference type="Proteomes" id="UP000011859">
    <property type="component" value="Chromosome"/>
</dbReference>
<feature type="transmembrane region" description="Helical" evidence="1">
    <location>
        <begin position="65"/>
        <end position="86"/>
    </location>
</feature>
<feature type="transmembrane region" description="Helical" evidence="1">
    <location>
        <begin position="39"/>
        <end position="59"/>
    </location>
</feature>